<dbReference type="GO" id="GO:0005783">
    <property type="term" value="C:endoplasmic reticulum"/>
    <property type="evidence" value="ECO:0007669"/>
    <property type="project" value="TreeGrafter"/>
</dbReference>
<organism evidence="5 6">
    <name type="scientific">Galdieria yellowstonensis</name>
    <dbReference type="NCBI Taxonomy" id="3028027"/>
    <lineage>
        <taxon>Eukaryota</taxon>
        <taxon>Rhodophyta</taxon>
        <taxon>Bangiophyceae</taxon>
        <taxon>Galdieriales</taxon>
        <taxon>Galdieriaceae</taxon>
        <taxon>Galdieria</taxon>
    </lineage>
</organism>
<evidence type="ECO:0000313" key="6">
    <source>
        <dbReference type="Proteomes" id="UP001300502"/>
    </source>
</evidence>
<dbReference type="PANTHER" id="PTHR19316">
    <property type="entry name" value="PROTEIN FOLDING REGULATOR"/>
    <property type="match status" value="1"/>
</dbReference>
<feature type="domain" description="Nucleotide exchange factor Fes1" evidence="4">
    <location>
        <begin position="26"/>
        <end position="115"/>
    </location>
</feature>
<keyword evidence="6" id="KW-1185">Reference proteome</keyword>
<dbReference type="InterPro" id="IPR011989">
    <property type="entry name" value="ARM-like"/>
</dbReference>
<name>A0AAV9II85_9RHOD</name>
<proteinExistence type="predicted"/>
<dbReference type="PROSITE" id="PS50077">
    <property type="entry name" value="HEAT_REPEAT"/>
    <property type="match status" value="1"/>
</dbReference>
<feature type="repeat" description="HEAT" evidence="2">
    <location>
        <begin position="164"/>
        <end position="197"/>
    </location>
</feature>
<dbReference type="AlphaFoldDB" id="A0AAV9II85"/>
<evidence type="ECO:0000256" key="3">
    <source>
        <dbReference type="SAM" id="MobiDB-lite"/>
    </source>
</evidence>
<evidence type="ECO:0000256" key="1">
    <source>
        <dbReference type="ARBA" id="ARBA00022737"/>
    </source>
</evidence>
<dbReference type="Proteomes" id="UP001300502">
    <property type="component" value="Unassembled WGS sequence"/>
</dbReference>
<dbReference type="InterPro" id="IPR013918">
    <property type="entry name" value="Nucleotide_exch_fac_Fes1"/>
</dbReference>
<dbReference type="Pfam" id="PF13646">
    <property type="entry name" value="HEAT_2"/>
    <property type="match status" value="1"/>
</dbReference>
<sequence length="333" mass="37266">MSNDNTRQVAPTQQNEENTRRITRNLQSLLHWSIENSARDNDNCNQHGCNHSMNSLEEQLVMNRKWLDTILTSDTEAMRTLGEQIGNPDVDDSTRSKLLEDLEAYIEDINCAVNMDRVGALKPVLECLRGIHSESVRAKALEVVGSAMQDSTEVRETLMNYKEAIPLLIERMRDSSAVVRAKAVRAVSALLRNFSSAIGPFRSAKGGEILVQMATTDEDRAVRHRALFFLEHCIQSENDWFAVEVAASPASIANIVDRLRTRQGDDIQHANDVSELEAIIGALNTLASFPKTISVLHDAGLLQVLEKLEVREIHEDLTQKIQQLRNKLSESGN</sequence>
<dbReference type="InterPro" id="IPR021133">
    <property type="entry name" value="HEAT_type_2"/>
</dbReference>
<feature type="region of interest" description="Disordered" evidence="3">
    <location>
        <begin position="1"/>
        <end position="20"/>
    </location>
</feature>
<dbReference type="InterPro" id="IPR016024">
    <property type="entry name" value="ARM-type_fold"/>
</dbReference>
<protein>
    <recommendedName>
        <fullName evidence="4">Nucleotide exchange factor Fes1 domain-containing protein</fullName>
    </recommendedName>
</protein>
<dbReference type="EMBL" id="JANCYU010000048">
    <property type="protein sequence ID" value="KAK4527170.1"/>
    <property type="molecule type" value="Genomic_DNA"/>
</dbReference>
<dbReference type="SUPFAM" id="SSF48371">
    <property type="entry name" value="ARM repeat"/>
    <property type="match status" value="1"/>
</dbReference>
<feature type="compositionally biased region" description="Polar residues" evidence="3">
    <location>
        <begin position="1"/>
        <end position="16"/>
    </location>
</feature>
<dbReference type="GO" id="GO:0000774">
    <property type="term" value="F:adenyl-nucleotide exchange factor activity"/>
    <property type="evidence" value="ECO:0007669"/>
    <property type="project" value="TreeGrafter"/>
</dbReference>
<evidence type="ECO:0000259" key="4">
    <source>
        <dbReference type="Pfam" id="PF08609"/>
    </source>
</evidence>
<evidence type="ECO:0000313" key="5">
    <source>
        <dbReference type="EMBL" id="KAK4527170.1"/>
    </source>
</evidence>
<evidence type="ECO:0000256" key="2">
    <source>
        <dbReference type="PROSITE-ProRule" id="PRU00103"/>
    </source>
</evidence>
<dbReference type="Pfam" id="PF08609">
    <property type="entry name" value="Fes1"/>
    <property type="match status" value="1"/>
</dbReference>
<dbReference type="InterPro" id="IPR050693">
    <property type="entry name" value="Hsp70_NEF-Inhibitors"/>
</dbReference>
<dbReference type="Gene3D" id="1.25.10.10">
    <property type="entry name" value="Leucine-rich Repeat Variant"/>
    <property type="match status" value="1"/>
</dbReference>
<keyword evidence="1" id="KW-0677">Repeat</keyword>
<reference evidence="5 6" key="1">
    <citation type="submission" date="2022-07" db="EMBL/GenBank/DDBJ databases">
        <title>Genome-wide signatures of adaptation to extreme environments.</title>
        <authorList>
            <person name="Cho C.H."/>
            <person name="Yoon H.S."/>
        </authorList>
    </citation>
    <scope>NUCLEOTIDE SEQUENCE [LARGE SCALE GENOMIC DNA]</scope>
    <source>
        <strain evidence="5 6">108.79 E11</strain>
    </source>
</reference>
<gene>
    <name evidence="5" type="ORF">GAYE_SCF35G5092</name>
</gene>
<comment type="caution">
    <text evidence="5">The sequence shown here is derived from an EMBL/GenBank/DDBJ whole genome shotgun (WGS) entry which is preliminary data.</text>
</comment>
<accession>A0AAV9II85</accession>
<dbReference type="PANTHER" id="PTHR19316:SF18">
    <property type="entry name" value="HSP70-BINDING PROTEIN 1"/>
    <property type="match status" value="1"/>
</dbReference>